<dbReference type="GO" id="GO:0005524">
    <property type="term" value="F:ATP binding"/>
    <property type="evidence" value="ECO:0007669"/>
    <property type="project" value="UniProtKB-KW"/>
</dbReference>
<accession>A0A8J2LA79</accession>
<evidence type="ECO:0000256" key="7">
    <source>
        <dbReference type="ARBA" id="ARBA00022840"/>
    </source>
</evidence>
<evidence type="ECO:0000256" key="5">
    <source>
        <dbReference type="ARBA" id="ARBA00022741"/>
    </source>
</evidence>
<keyword evidence="11" id="KW-1185">Reference proteome</keyword>
<name>A0A8J2LA79_9HEXA</name>
<sequence length="254" mass="29135">NIAEGGFGKIFLARHPETDQEFAIKQQLRNNGFDGQIERDLHIRTDELFLVKALYAARTDLHEFLVFERFVGDLHIVPSGESLVTSFLCHQIGRALEYLHSLGYIHRDLKPGNILVTRDYIVKLNDFGHCCKLKAPAARVGTPGYHAPEIGRGQKATTYSDWYSFGLVIYHLETGEDYHGISVQEIRPYKIKEPQVRFARIHNQEVQNWCKLFCNLRLKPSQRSTYAKSKPYMQGVVSETLSITLPEFLSRVAR</sequence>
<dbReference type="EMBL" id="CAJVCH010427450">
    <property type="protein sequence ID" value="CAG7818673.1"/>
    <property type="molecule type" value="Genomic_DNA"/>
</dbReference>
<dbReference type="InterPro" id="IPR000719">
    <property type="entry name" value="Prot_kinase_dom"/>
</dbReference>
<reference evidence="10" key="1">
    <citation type="submission" date="2021-06" db="EMBL/GenBank/DDBJ databases">
        <authorList>
            <person name="Hodson N. C."/>
            <person name="Mongue J. A."/>
            <person name="Jaron S. K."/>
        </authorList>
    </citation>
    <scope>NUCLEOTIDE SEQUENCE</scope>
</reference>
<keyword evidence="6" id="KW-0418">Kinase</keyword>
<keyword evidence="3" id="KW-0723">Serine/threonine-protein kinase</keyword>
<evidence type="ECO:0000259" key="9">
    <source>
        <dbReference type="PROSITE" id="PS50011"/>
    </source>
</evidence>
<keyword evidence="4" id="KW-0808">Transferase</keyword>
<dbReference type="Proteomes" id="UP000708208">
    <property type="component" value="Unassembled WGS sequence"/>
</dbReference>
<protein>
    <recommendedName>
        <fullName evidence="2">Serine/threonine-protein kinase greatwall</fullName>
        <ecNumber evidence="1">2.7.11.1</ecNumber>
    </recommendedName>
    <alternativeName>
        <fullName evidence="8">Microtubule-associated serine/threonine-protein kinase-like</fullName>
    </alternativeName>
</protein>
<dbReference type="PROSITE" id="PS50011">
    <property type="entry name" value="PROTEIN_KINASE_DOM"/>
    <property type="match status" value="1"/>
</dbReference>
<dbReference type="SMART" id="SM00220">
    <property type="entry name" value="S_TKc"/>
    <property type="match status" value="1"/>
</dbReference>
<evidence type="ECO:0000256" key="8">
    <source>
        <dbReference type="ARBA" id="ARBA00033099"/>
    </source>
</evidence>
<dbReference type="Pfam" id="PF00069">
    <property type="entry name" value="Pkinase"/>
    <property type="match status" value="1"/>
</dbReference>
<evidence type="ECO:0000313" key="10">
    <source>
        <dbReference type="EMBL" id="CAG7818673.1"/>
    </source>
</evidence>
<dbReference type="PANTHER" id="PTHR24356">
    <property type="entry name" value="SERINE/THREONINE-PROTEIN KINASE"/>
    <property type="match status" value="1"/>
</dbReference>
<dbReference type="InterPro" id="IPR050236">
    <property type="entry name" value="Ser_Thr_kinase_AGC"/>
</dbReference>
<evidence type="ECO:0000256" key="4">
    <source>
        <dbReference type="ARBA" id="ARBA00022679"/>
    </source>
</evidence>
<dbReference type="GO" id="GO:0004674">
    <property type="term" value="F:protein serine/threonine kinase activity"/>
    <property type="evidence" value="ECO:0007669"/>
    <property type="project" value="UniProtKB-KW"/>
</dbReference>
<evidence type="ECO:0000313" key="11">
    <source>
        <dbReference type="Proteomes" id="UP000708208"/>
    </source>
</evidence>
<dbReference type="PROSITE" id="PS00108">
    <property type="entry name" value="PROTEIN_KINASE_ST"/>
    <property type="match status" value="1"/>
</dbReference>
<dbReference type="OrthoDB" id="1405469at2759"/>
<dbReference type="AlphaFoldDB" id="A0A8J2LA79"/>
<keyword evidence="5" id="KW-0547">Nucleotide-binding</keyword>
<dbReference type="EC" id="2.7.11.1" evidence="1"/>
<organism evidence="10 11">
    <name type="scientific">Allacma fusca</name>
    <dbReference type="NCBI Taxonomy" id="39272"/>
    <lineage>
        <taxon>Eukaryota</taxon>
        <taxon>Metazoa</taxon>
        <taxon>Ecdysozoa</taxon>
        <taxon>Arthropoda</taxon>
        <taxon>Hexapoda</taxon>
        <taxon>Collembola</taxon>
        <taxon>Symphypleona</taxon>
        <taxon>Sminthuridae</taxon>
        <taxon>Allacma</taxon>
    </lineage>
</organism>
<gene>
    <name evidence="10" type="ORF">AFUS01_LOCUS29160</name>
</gene>
<dbReference type="PANTHER" id="PTHR24356:SF1">
    <property type="entry name" value="SERINE_THREONINE-PROTEIN KINASE GREATWALL"/>
    <property type="match status" value="1"/>
</dbReference>
<dbReference type="InterPro" id="IPR008271">
    <property type="entry name" value="Ser/Thr_kinase_AS"/>
</dbReference>
<feature type="non-terminal residue" evidence="10">
    <location>
        <position position="1"/>
    </location>
</feature>
<feature type="domain" description="Protein kinase" evidence="9">
    <location>
        <begin position="1"/>
        <end position="254"/>
    </location>
</feature>
<keyword evidence="7" id="KW-0067">ATP-binding</keyword>
<evidence type="ECO:0000256" key="3">
    <source>
        <dbReference type="ARBA" id="ARBA00022527"/>
    </source>
</evidence>
<comment type="caution">
    <text evidence="10">The sequence shown here is derived from an EMBL/GenBank/DDBJ whole genome shotgun (WGS) entry which is preliminary data.</text>
</comment>
<evidence type="ECO:0000256" key="2">
    <source>
        <dbReference type="ARBA" id="ARBA00022148"/>
    </source>
</evidence>
<evidence type="ECO:0000256" key="6">
    <source>
        <dbReference type="ARBA" id="ARBA00022777"/>
    </source>
</evidence>
<proteinExistence type="predicted"/>
<evidence type="ECO:0000256" key="1">
    <source>
        <dbReference type="ARBA" id="ARBA00012513"/>
    </source>
</evidence>